<feature type="region of interest" description="Disordered" evidence="1">
    <location>
        <begin position="378"/>
        <end position="415"/>
    </location>
</feature>
<feature type="transmembrane region" description="Helical" evidence="2">
    <location>
        <begin position="83"/>
        <end position="102"/>
    </location>
</feature>
<proteinExistence type="predicted"/>
<organism evidence="4 5">
    <name type="scientific">Gymnopilus junonius</name>
    <name type="common">Spectacular rustgill mushroom</name>
    <name type="synonym">Gymnopilus spectabilis subsp. junonius</name>
    <dbReference type="NCBI Taxonomy" id="109634"/>
    <lineage>
        <taxon>Eukaryota</taxon>
        <taxon>Fungi</taxon>
        <taxon>Dikarya</taxon>
        <taxon>Basidiomycota</taxon>
        <taxon>Agaricomycotina</taxon>
        <taxon>Agaricomycetes</taxon>
        <taxon>Agaricomycetidae</taxon>
        <taxon>Agaricales</taxon>
        <taxon>Agaricineae</taxon>
        <taxon>Hymenogastraceae</taxon>
        <taxon>Gymnopilus</taxon>
    </lineage>
</organism>
<keyword evidence="5" id="KW-1185">Reference proteome</keyword>
<dbReference type="PANTHER" id="PTHR40465:SF1">
    <property type="entry name" value="DUF6534 DOMAIN-CONTAINING PROTEIN"/>
    <property type="match status" value="1"/>
</dbReference>
<evidence type="ECO:0000256" key="1">
    <source>
        <dbReference type="SAM" id="MobiDB-lite"/>
    </source>
</evidence>
<keyword evidence="2" id="KW-0472">Membrane</keyword>
<feature type="transmembrane region" description="Helical" evidence="2">
    <location>
        <begin position="122"/>
        <end position="146"/>
    </location>
</feature>
<evidence type="ECO:0000256" key="2">
    <source>
        <dbReference type="SAM" id="Phobius"/>
    </source>
</evidence>
<reference evidence="4" key="1">
    <citation type="submission" date="2020-11" db="EMBL/GenBank/DDBJ databases">
        <authorList>
            <consortium name="DOE Joint Genome Institute"/>
            <person name="Ahrendt S."/>
            <person name="Riley R."/>
            <person name="Andreopoulos W."/>
            <person name="LaButti K."/>
            <person name="Pangilinan J."/>
            <person name="Ruiz-duenas F.J."/>
            <person name="Barrasa J.M."/>
            <person name="Sanchez-Garcia M."/>
            <person name="Camarero S."/>
            <person name="Miyauchi S."/>
            <person name="Serrano A."/>
            <person name="Linde D."/>
            <person name="Babiker R."/>
            <person name="Drula E."/>
            <person name="Ayuso-Fernandez I."/>
            <person name="Pacheco R."/>
            <person name="Padilla G."/>
            <person name="Ferreira P."/>
            <person name="Barriuso J."/>
            <person name="Kellner H."/>
            <person name="Castanera R."/>
            <person name="Alfaro M."/>
            <person name="Ramirez L."/>
            <person name="Pisabarro A.G."/>
            <person name="Kuo A."/>
            <person name="Tritt A."/>
            <person name="Lipzen A."/>
            <person name="He G."/>
            <person name="Yan M."/>
            <person name="Ng V."/>
            <person name="Cullen D."/>
            <person name="Martin F."/>
            <person name="Rosso M.-N."/>
            <person name="Henrissat B."/>
            <person name="Hibbett D."/>
            <person name="Martinez A.T."/>
            <person name="Grigoriev I.V."/>
        </authorList>
    </citation>
    <scope>NUCLEOTIDE SEQUENCE</scope>
    <source>
        <strain evidence="4">AH 44721</strain>
    </source>
</reference>
<keyword evidence="2" id="KW-1133">Transmembrane helix</keyword>
<dbReference type="Pfam" id="PF20152">
    <property type="entry name" value="DUF6534"/>
    <property type="match status" value="1"/>
</dbReference>
<feature type="transmembrane region" description="Helical" evidence="2">
    <location>
        <begin position="193"/>
        <end position="215"/>
    </location>
</feature>
<dbReference type="InterPro" id="IPR045339">
    <property type="entry name" value="DUF6534"/>
</dbReference>
<dbReference type="Proteomes" id="UP000724874">
    <property type="component" value="Unassembled WGS sequence"/>
</dbReference>
<name>A0A9P5TNE1_GYMJU</name>
<evidence type="ECO:0000259" key="3">
    <source>
        <dbReference type="Pfam" id="PF20152"/>
    </source>
</evidence>
<comment type="caution">
    <text evidence="4">The sequence shown here is derived from an EMBL/GenBank/DDBJ whole genome shotgun (WGS) entry which is preliminary data.</text>
</comment>
<feature type="transmembrane region" description="Helical" evidence="2">
    <location>
        <begin position="296"/>
        <end position="318"/>
    </location>
</feature>
<sequence>MISLDAQFGNNLLTLVSTRPGRMKGYELKYPGCISTAFPFLGPRFHFQLRGSSVTPFFLFLRPQYTTMVPSPPVVIRTRLQEVALGMILLGVIFSSLLYGIVLTQTYKYYQRFKGDPRSVKVLVFAVLLLNTASLFFASHAAWYYLVTTGPIFVSIWSLNVELALSMVVSALSETFLSIQVYRLSGKNRWLTAILLTFAFIHFSSGEVAAIKLLLLKKSARITSEKVPSILRLTSAAVCDTAIASALSYYLHAKRTGFKRNDEIINYLILFSINSGLLTSATSIASLITYVTAPRIWVYTALCFMMSRLYATTFLCSLNSRQILLNDKVKVDSEKSAIMKIRAPFSTRRSKWSTRIKRTSADAYPAMGVLVVTETISDSQTPLPSTPAKVHISDSQEEEEGEDLGSTSTLTRSFP</sequence>
<feature type="transmembrane region" description="Helical" evidence="2">
    <location>
        <begin position="264"/>
        <end position="290"/>
    </location>
</feature>
<evidence type="ECO:0000313" key="4">
    <source>
        <dbReference type="EMBL" id="KAF8899758.1"/>
    </source>
</evidence>
<dbReference type="PANTHER" id="PTHR40465">
    <property type="entry name" value="CHROMOSOME 1, WHOLE GENOME SHOTGUN SEQUENCE"/>
    <property type="match status" value="1"/>
</dbReference>
<accession>A0A9P5TNE1</accession>
<evidence type="ECO:0000313" key="5">
    <source>
        <dbReference type="Proteomes" id="UP000724874"/>
    </source>
</evidence>
<keyword evidence="2" id="KW-0812">Transmembrane</keyword>
<feature type="transmembrane region" description="Helical" evidence="2">
    <location>
        <begin position="152"/>
        <end position="172"/>
    </location>
</feature>
<feature type="compositionally biased region" description="Polar residues" evidence="1">
    <location>
        <begin position="405"/>
        <end position="415"/>
    </location>
</feature>
<dbReference type="EMBL" id="JADNYJ010000051">
    <property type="protein sequence ID" value="KAF8899758.1"/>
    <property type="molecule type" value="Genomic_DNA"/>
</dbReference>
<feature type="domain" description="DUF6534" evidence="3">
    <location>
        <begin position="236"/>
        <end position="322"/>
    </location>
</feature>
<protein>
    <recommendedName>
        <fullName evidence="3">DUF6534 domain-containing protein</fullName>
    </recommendedName>
</protein>
<dbReference type="AlphaFoldDB" id="A0A9P5TNE1"/>
<gene>
    <name evidence="4" type="ORF">CPB84DRAFT_1779870</name>
</gene>
<dbReference type="OrthoDB" id="2971182at2759"/>